<dbReference type="EMBL" id="JAUSVS010000004">
    <property type="protein sequence ID" value="MDQ0464749.1"/>
    <property type="molecule type" value="Genomic_DNA"/>
</dbReference>
<feature type="domain" description="HTH tetR-type" evidence="5">
    <location>
        <begin position="1"/>
        <end position="55"/>
    </location>
</feature>
<evidence type="ECO:0000259" key="5">
    <source>
        <dbReference type="PROSITE" id="PS50977"/>
    </source>
</evidence>
<reference evidence="6 7" key="1">
    <citation type="submission" date="2023-07" db="EMBL/GenBank/DDBJ databases">
        <title>Genomic Encyclopedia of Type Strains, Phase IV (KMG-IV): sequencing the most valuable type-strain genomes for metagenomic binning, comparative biology and taxonomic classification.</title>
        <authorList>
            <person name="Goeker M."/>
        </authorList>
    </citation>
    <scope>NUCLEOTIDE SEQUENCE [LARGE SCALE GENOMIC DNA]</scope>
    <source>
        <strain evidence="6 7">DSM 18695</strain>
    </source>
</reference>
<dbReference type="PANTHER" id="PTHR30055">
    <property type="entry name" value="HTH-TYPE TRANSCRIPTIONAL REGULATOR RUTR"/>
    <property type="match status" value="1"/>
</dbReference>
<evidence type="ECO:0000256" key="4">
    <source>
        <dbReference type="PROSITE-ProRule" id="PRU00335"/>
    </source>
</evidence>
<evidence type="ECO:0000313" key="7">
    <source>
        <dbReference type="Proteomes" id="UP001228905"/>
    </source>
</evidence>
<proteinExistence type="predicted"/>
<dbReference type="InterPro" id="IPR036271">
    <property type="entry name" value="Tet_transcr_reg_TetR-rel_C_sf"/>
</dbReference>
<protein>
    <submittedName>
        <fullName evidence="6">AcrR family transcriptional regulator</fullName>
    </submittedName>
</protein>
<dbReference type="SUPFAM" id="SSF46689">
    <property type="entry name" value="Homeodomain-like"/>
    <property type="match status" value="1"/>
</dbReference>
<dbReference type="Proteomes" id="UP001228905">
    <property type="component" value="Unassembled WGS sequence"/>
</dbReference>
<dbReference type="InterPro" id="IPR009057">
    <property type="entry name" value="Homeodomain-like_sf"/>
</dbReference>
<comment type="caution">
    <text evidence="6">The sequence shown here is derived from an EMBL/GenBank/DDBJ whole genome shotgun (WGS) entry which is preliminary data.</text>
</comment>
<keyword evidence="3" id="KW-0804">Transcription</keyword>
<sequence>MLDAARDLFNEIGFDETTIRAVAERAGVSVGSVFTTFSSKAHLLSQVMEDRVDLLFHELQRVVPHLRGSTADRLCSIFAIHYEFETRRDKLFLAHVAAAFSPNLEEGVIPYGQNARFRGMILETLQSGVSRGDVCNSIDLDLALTSLMAAYGWNYRLAAQRRATAQEMSDLMDRQILLLFNGLKPR</sequence>
<keyword evidence="1" id="KW-0805">Transcription regulation</keyword>
<dbReference type="PANTHER" id="PTHR30055:SF234">
    <property type="entry name" value="HTH-TYPE TRANSCRIPTIONAL REGULATOR BETI"/>
    <property type="match status" value="1"/>
</dbReference>
<organism evidence="6 7">
    <name type="scientific">Caulobacter ginsengisoli</name>
    <dbReference type="NCBI Taxonomy" id="400775"/>
    <lineage>
        <taxon>Bacteria</taxon>
        <taxon>Pseudomonadati</taxon>
        <taxon>Pseudomonadota</taxon>
        <taxon>Alphaproteobacteria</taxon>
        <taxon>Caulobacterales</taxon>
        <taxon>Caulobacteraceae</taxon>
        <taxon>Caulobacter</taxon>
    </lineage>
</organism>
<evidence type="ECO:0000256" key="3">
    <source>
        <dbReference type="ARBA" id="ARBA00023163"/>
    </source>
</evidence>
<dbReference type="InterPro" id="IPR001647">
    <property type="entry name" value="HTH_TetR"/>
</dbReference>
<dbReference type="PROSITE" id="PS50977">
    <property type="entry name" value="HTH_TETR_2"/>
    <property type="match status" value="1"/>
</dbReference>
<accession>A0ABU0IRZ2</accession>
<keyword evidence="7" id="KW-1185">Reference proteome</keyword>
<dbReference type="PRINTS" id="PR00455">
    <property type="entry name" value="HTHTETR"/>
</dbReference>
<keyword evidence="2 4" id="KW-0238">DNA-binding</keyword>
<dbReference type="SUPFAM" id="SSF48498">
    <property type="entry name" value="Tetracyclin repressor-like, C-terminal domain"/>
    <property type="match status" value="1"/>
</dbReference>
<gene>
    <name evidence="6" type="ORF">QO010_002533</name>
</gene>
<name>A0ABU0IRZ2_9CAUL</name>
<feature type="DNA-binding region" description="H-T-H motif" evidence="4">
    <location>
        <begin position="18"/>
        <end position="37"/>
    </location>
</feature>
<evidence type="ECO:0000256" key="1">
    <source>
        <dbReference type="ARBA" id="ARBA00023015"/>
    </source>
</evidence>
<evidence type="ECO:0000313" key="6">
    <source>
        <dbReference type="EMBL" id="MDQ0464749.1"/>
    </source>
</evidence>
<evidence type="ECO:0000256" key="2">
    <source>
        <dbReference type="ARBA" id="ARBA00023125"/>
    </source>
</evidence>
<dbReference type="InterPro" id="IPR050109">
    <property type="entry name" value="HTH-type_TetR-like_transc_reg"/>
</dbReference>
<dbReference type="Pfam" id="PF00440">
    <property type="entry name" value="TetR_N"/>
    <property type="match status" value="1"/>
</dbReference>
<dbReference type="Gene3D" id="1.10.357.10">
    <property type="entry name" value="Tetracycline Repressor, domain 2"/>
    <property type="match status" value="1"/>
</dbReference>